<dbReference type="InterPro" id="IPR036397">
    <property type="entry name" value="RNaseH_sf"/>
</dbReference>
<dbReference type="CDD" id="cd09276">
    <property type="entry name" value="Rnase_HI_RT_non_LTR"/>
    <property type="match status" value="1"/>
</dbReference>
<proteinExistence type="predicted"/>
<comment type="caution">
    <text evidence="3">The sequence shown here is derived from an EMBL/GenBank/DDBJ whole genome shotgun (WGS) entry which is preliminary data.</text>
</comment>
<dbReference type="OrthoDB" id="3265515at2759"/>
<dbReference type="Gene3D" id="3.30.420.10">
    <property type="entry name" value="Ribonuclease H-like superfamily/Ribonuclease H"/>
    <property type="match status" value="1"/>
</dbReference>
<accession>A0A8H7D8R9</accession>
<sequence>MRQLYLGVCVPRMLYAADLFLSPPAVNRTLLARLDPKAHRTPAVIKKLRTIQRRAALAITGALRSTPTDVLDVYANLLPIEQLIDKVRASAALRIATRPATHPLHHAIRREAARLSYTHSSPLQDLVADFVLDPQNMERITAVRFPPLWSPTIQIQIPETKEDAIKADREDTSTYKVYTDGSGIDRRIGASAVLFKDGREIGALQLFLGDDDQHTVYEGEGIGGCLAMALLLKLDNLQGPVTIVVDNQAAVRAILARTPLPSHWIWDVWHGLAAALARRHPNAHVTVRWSPGHVGIIGNERADEEAKRAAQGRNSSPQQHIPHRIRGELPWGRSAVQQYLNSYRKTVIERQWRASPRYARTMQYDTKITAGSYITLADNLPRSLAVLLLQLRSGHVPLAKHLHRIQKADSPICPCCRQADESVVRRKICFP</sequence>
<dbReference type="InterPro" id="IPR002156">
    <property type="entry name" value="RNaseH_domain"/>
</dbReference>
<dbReference type="InterPro" id="IPR012337">
    <property type="entry name" value="RNaseH-like_sf"/>
</dbReference>
<dbReference type="Proteomes" id="UP000623467">
    <property type="component" value="Unassembled WGS sequence"/>
</dbReference>
<dbReference type="AlphaFoldDB" id="A0A8H7D8R9"/>
<feature type="region of interest" description="Disordered" evidence="1">
    <location>
        <begin position="302"/>
        <end position="321"/>
    </location>
</feature>
<feature type="domain" description="RNase H type-1" evidence="2">
    <location>
        <begin position="171"/>
        <end position="311"/>
    </location>
</feature>
<dbReference type="GO" id="GO:0004523">
    <property type="term" value="F:RNA-DNA hybrid ribonuclease activity"/>
    <property type="evidence" value="ECO:0007669"/>
    <property type="project" value="InterPro"/>
</dbReference>
<organism evidence="3 4">
    <name type="scientific">Mycena sanguinolenta</name>
    <dbReference type="NCBI Taxonomy" id="230812"/>
    <lineage>
        <taxon>Eukaryota</taxon>
        <taxon>Fungi</taxon>
        <taxon>Dikarya</taxon>
        <taxon>Basidiomycota</taxon>
        <taxon>Agaricomycotina</taxon>
        <taxon>Agaricomycetes</taxon>
        <taxon>Agaricomycetidae</taxon>
        <taxon>Agaricales</taxon>
        <taxon>Marasmiineae</taxon>
        <taxon>Mycenaceae</taxon>
        <taxon>Mycena</taxon>
    </lineage>
</organism>
<dbReference type="GO" id="GO:0003964">
    <property type="term" value="F:RNA-directed DNA polymerase activity"/>
    <property type="evidence" value="ECO:0007669"/>
    <property type="project" value="UniProtKB-KW"/>
</dbReference>
<dbReference type="PROSITE" id="PS50879">
    <property type="entry name" value="RNASE_H_1"/>
    <property type="match status" value="1"/>
</dbReference>
<dbReference type="SUPFAM" id="SSF53098">
    <property type="entry name" value="Ribonuclease H-like"/>
    <property type="match status" value="1"/>
</dbReference>
<keyword evidence="3" id="KW-0808">Transferase</keyword>
<evidence type="ECO:0000256" key="1">
    <source>
        <dbReference type="SAM" id="MobiDB-lite"/>
    </source>
</evidence>
<dbReference type="EMBL" id="JACAZH010000007">
    <property type="protein sequence ID" value="KAF7363687.1"/>
    <property type="molecule type" value="Genomic_DNA"/>
</dbReference>
<reference evidence="3" key="1">
    <citation type="submission" date="2020-05" db="EMBL/GenBank/DDBJ databases">
        <title>Mycena genomes resolve the evolution of fungal bioluminescence.</title>
        <authorList>
            <person name="Tsai I.J."/>
        </authorList>
    </citation>
    <scope>NUCLEOTIDE SEQUENCE</scope>
    <source>
        <strain evidence="3">160909Yilan</strain>
    </source>
</reference>
<keyword evidence="3" id="KW-0695">RNA-directed DNA polymerase</keyword>
<evidence type="ECO:0000313" key="3">
    <source>
        <dbReference type="EMBL" id="KAF7363687.1"/>
    </source>
</evidence>
<protein>
    <submittedName>
        <fullName evidence="3">RNA-directed DNA polymerase from transposon X-element</fullName>
    </submittedName>
</protein>
<dbReference type="GO" id="GO:0003676">
    <property type="term" value="F:nucleic acid binding"/>
    <property type="evidence" value="ECO:0007669"/>
    <property type="project" value="InterPro"/>
</dbReference>
<name>A0A8H7D8R9_9AGAR</name>
<evidence type="ECO:0000259" key="2">
    <source>
        <dbReference type="PROSITE" id="PS50879"/>
    </source>
</evidence>
<keyword evidence="3" id="KW-0548">Nucleotidyltransferase</keyword>
<gene>
    <name evidence="3" type="ORF">MSAN_01026400</name>
</gene>
<keyword evidence="4" id="KW-1185">Reference proteome</keyword>
<evidence type="ECO:0000313" key="4">
    <source>
        <dbReference type="Proteomes" id="UP000623467"/>
    </source>
</evidence>